<dbReference type="RefSeq" id="WP_240624460.1">
    <property type="nucleotide sequence ID" value="NZ_QQSW01000028.1"/>
</dbReference>
<keyword evidence="3" id="KW-1185">Reference proteome</keyword>
<protein>
    <recommendedName>
        <fullName evidence="4">Alginate export protein</fullName>
    </recommendedName>
</protein>
<feature type="signal peptide" evidence="1">
    <location>
        <begin position="1"/>
        <end position="24"/>
    </location>
</feature>
<feature type="chain" id="PRO_5020799860" description="Alginate export protein" evidence="1">
    <location>
        <begin position="25"/>
        <end position="626"/>
    </location>
</feature>
<evidence type="ECO:0000313" key="2">
    <source>
        <dbReference type="EMBL" id="TCO71760.1"/>
    </source>
</evidence>
<organism evidence="2 3">
    <name type="scientific">Chromatocurvus halotolerans</name>
    <dbReference type="NCBI Taxonomy" id="1132028"/>
    <lineage>
        <taxon>Bacteria</taxon>
        <taxon>Pseudomonadati</taxon>
        <taxon>Pseudomonadota</taxon>
        <taxon>Gammaproteobacteria</taxon>
        <taxon>Cellvibrionales</taxon>
        <taxon>Halieaceae</taxon>
        <taxon>Chromatocurvus</taxon>
    </lineage>
</organism>
<proteinExistence type="predicted"/>
<dbReference type="EMBL" id="SLWX01000021">
    <property type="protein sequence ID" value="TCO71760.1"/>
    <property type="molecule type" value="Genomic_DNA"/>
</dbReference>
<sequence length="626" mass="70398">MRKTALRRLSVPLSMLGLPMLAVAAWLLSASPAVRAQDVESEIICDDNAPRERGRSTRRRVAGVNRNCRYVETRVDEDSGEILRETPVRERPVMPRRHSSIPRPTPQQFVEAVAIPDRWRIVDALGYEDNWWDPYNQNTIKGDKPLHDDWFFNVTAISDTVLELRDAPTPVGVQTTANPGALDVLGNTDQALFNQNLAVELVYYKGDTVFRPPDWEFRFTPVFNGNVTRLDETLGTDANPGVGRQREDGHVGIQAAFVDKHLRNVSERYDFDSLRIGIQPFSSDFRGFLFQDAPFGVRLFGTRDNNRYQYNLAWFRRMEKDTNSGLNDIGKSLRDDDVFIANLYAQDRPALGFFSQVTLAWNRNRENSVFYDNNAFIARPASLGQERPRTYDAYYLGFSGDGHFGRLNLTTSAYLALGEEDGVFTDRRSDIEAWFFAAEPSMDFDWIRPRLSFLYASGDNNPYDDKSRGFDAIFENPQFAGADTSYWIRQAVPLIGGGRVALSARNGALNSLRASKEHGQSNFTNPGLLLAGAGVDLDLLPELRLSLNANYLAFAETAVLEAARAQADVDAHIGYDLSAALIWRPFMSQNVVVRASYAQLISGDGYRGLFGDDDPRSVLFNLILTF</sequence>
<evidence type="ECO:0008006" key="4">
    <source>
        <dbReference type="Google" id="ProtNLM"/>
    </source>
</evidence>
<accession>A0A4V2SAI1</accession>
<dbReference type="AlphaFoldDB" id="A0A4V2SAI1"/>
<comment type="caution">
    <text evidence="2">The sequence shown here is derived from an EMBL/GenBank/DDBJ whole genome shotgun (WGS) entry which is preliminary data.</text>
</comment>
<keyword evidence="1" id="KW-0732">Signal</keyword>
<evidence type="ECO:0000256" key="1">
    <source>
        <dbReference type="SAM" id="SignalP"/>
    </source>
</evidence>
<evidence type="ECO:0000313" key="3">
    <source>
        <dbReference type="Proteomes" id="UP000294980"/>
    </source>
</evidence>
<dbReference type="Proteomes" id="UP000294980">
    <property type="component" value="Unassembled WGS sequence"/>
</dbReference>
<reference evidence="2 3" key="1">
    <citation type="submission" date="2019-03" db="EMBL/GenBank/DDBJ databases">
        <title>Genomic Encyclopedia of Type Strains, Phase IV (KMG-IV): sequencing the most valuable type-strain genomes for metagenomic binning, comparative biology and taxonomic classification.</title>
        <authorList>
            <person name="Goeker M."/>
        </authorList>
    </citation>
    <scope>NUCLEOTIDE SEQUENCE [LARGE SCALE GENOMIC DNA]</scope>
    <source>
        <strain evidence="2 3">DSM 23344</strain>
    </source>
</reference>
<name>A0A4V2SAI1_9GAMM</name>
<gene>
    <name evidence="2" type="ORF">EV688_12111</name>
</gene>